<protein>
    <submittedName>
        <fullName evidence="1">Uncharacterized protein</fullName>
    </submittedName>
</protein>
<dbReference type="KEGG" id="halu:HUG12_09780"/>
<evidence type="ECO:0000313" key="2">
    <source>
        <dbReference type="Proteomes" id="UP000509626"/>
    </source>
</evidence>
<name>A0A7D5LBB0_9EURY</name>
<dbReference type="Proteomes" id="UP000509626">
    <property type="component" value="Chromosome"/>
</dbReference>
<proteinExistence type="predicted"/>
<accession>A0A7D5LBB0</accession>
<organism evidence="1 2">
    <name type="scientific">Halorarum salinum</name>
    <dbReference type="NCBI Taxonomy" id="2743089"/>
    <lineage>
        <taxon>Archaea</taxon>
        <taxon>Methanobacteriati</taxon>
        <taxon>Methanobacteriota</taxon>
        <taxon>Stenosarchaea group</taxon>
        <taxon>Halobacteria</taxon>
        <taxon>Halobacteriales</taxon>
        <taxon>Haloferacaceae</taxon>
        <taxon>Halorarum</taxon>
    </lineage>
</organism>
<reference evidence="1 2" key="1">
    <citation type="submission" date="2020-06" db="EMBL/GenBank/DDBJ databases">
        <title>NJ-3-1, isolated from saline soil.</title>
        <authorList>
            <person name="Cui H.L."/>
            <person name="Shi X."/>
        </authorList>
    </citation>
    <scope>NUCLEOTIDE SEQUENCE [LARGE SCALE GENOMIC DNA]</scope>
    <source>
        <strain evidence="1 2">NJ-3-1</strain>
    </source>
</reference>
<evidence type="ECO:0000313" key="1">
    <source>
        <dbReference type="EMBL" id="QLG61995.1"/>
    </source>
</evidence>
<dbReference type="AlphaFoldDB" id="A0A7D5LBB0"/>
<sequence>MEEIVFEGEVEHNETPIDGKLGIWLNRKSSSFLKNLLHWATFRLFGLNRHVITLPADKEQAGDWRYGETVRVVVQKPDLDDIDGDSN</sequence>
<keyword evidence="2" id="KW-1185">Reference proteome</keyword>
<gene>
    <name evidence="1" type="ORF">HUG12_09780</name>
</gene>
<dbReference type="EMBL" id="CP058579">
    <property type="protein sequence ID" value="QLG61995.1"/>
    <property type="molecule type" value="Genomic_DNA"/>
</dbReference>